<proteinExistence type="predicted"/>
<comment type="caution">
    <text evidence="2">The sequence shown here is derived from an EMBL/GenBank/DDBJ whole genome shotgun (WGS) entry which is preliminary data.</text>
</comment>
<organism evidence="2 3">
    <name type="scientific">Sphingomicrobium sediminis</name>
    <dbReference type="NCBI Taxonomy" id="2950949"/>
    <lineage>
        <taxon>Bacteria</taxon>
        <taxon>Pseudomonadati</taxon>
        <taxon>Pseudomonadota</taxon>
        <taxon>Alphaproteobacteria</taxon>
        <taxon>Sphingomonadales</taxon>
        <taxon>Sphingomonadaceae</taxon>
        <taxon>Sphingomicrobium</taxon>
    </lineage>
</organism>
<evidence type="ECO:0000259" key="1">
    <source>
        <dbReference type="Pfam" id="PF14534"/>
    </source>
</evidence>
<feature type="domain" description="DUF4440" evidence="1">
    <location>
        <begin position="8"/>
        <end position="115"/>
    </location>
</feature>
<keyword evidence="3" id="KW-1185">Reference proteome</keyword>
<name>A0A9X2EGK4_9SPHN</name>
<dbReference type="Pfam" id="PF14534">
    <property type="entry name" value="DUF4440"/>
    <property type="match status" value="1"/>
</dbReference>
<reference evidence="2" key="1">
    <citation type="submission" date="2022-06" db="EMBL/GenBank/DDBJ databases">
        <title>Sphingomicrobium sedimins sp. nov., a marine bacterium isolated from tidal flat.</title>
        <authorList>
            <person name="Kim C.-H."/>
            <person name="Yoo Y."/>
            <person name="Kim J.-J."/>
        </authorList>
    </citation>
    <scope>NUCLEOTIDE SEQUENCE</scope>
    <source>
        <strain evidence="2">GRR-S6-50</strain>
    </source>
</reference>
<accession>A0A9X2EGK4</accession>
<dbReference type="AlphaFoldDB" id="A0A9X2EGK4"/>
<dbReference type="Gene3D" id="3.10.450.50">
    <property type="match status" value="1"/>
</dbReference>
<evidence type="ECO:0000313" key="2">
    <source>
        <dbReference type="EMBL" id="MCM8557638.1"/>
    </source>
</evidence>
<protein>
    <submittedName>
        <fullName evidence="2">Nuclear transport factor 2 family protein</fullName>
    </submittedName>
</protein>
<sequence length="136" mass="15566">MTEHQSLVQRLEAEWREALFAKDEARLRSLIHPDFQLVAVRAEQPVALDLDGWISALSQMDLADMQVEIGHCVRVENTIVATVDARWTVKCLGQLVEERVLLTDVWVQCQEGWRVIRRHSSPLPSDPVEPEVEEEA</sequence>
<dbReference type="RefSeq" id="WP_252113866.1">
    <property type="nucleotide sequence ID" value="NZ_JAMSHT010000001.1"/>
</dbReference>
<dbReference type="Proteomes" id="UP001155128">
    <property type="component" value="Unassembled WGS sequence"/>
</dbReference>
<dbReference type="SUPFAM" id="SSF54427">
    <property type="entry name" value="NTF2-like"/>
    <property type="match status" value="1"/>
</dbReference>
<evidence type="ECO:0000313" key="3">
    <source>
        <dbReference type="Proteomes" id="UP001155128"/>
    </source>
</evidence>
<dbReference type="EMBL" id="JAMSHT010000001">
    <property type="protein sequence ID" value="MCM8557638.1"/>
    <property type="molecule type" value="Genomic_DNA"/>
</dbReference>
<dbReference type="InterPro" id="IPR027843">
    <property type="entry name" value="DUF4440"/>
</dbReference>
<gene>
    <name evidence="2" type="ORF">NDO55_07365</name>
</gene>
<dbReference type="InterPro" id="IPR032710">
    <property type="entry name" value="NTF2-like_dom_sf"/>
</dbReference>